<evidence type="ECO:0000313" key="3">
    <source>
        <dbReference type="Proteomes" id="UP001354989"/>
    </source>
</evidence>
<dbReference type="PANTHER" id="PTHR11933:SF6">
    <property type="entry name" value="THIL AANH DOMAIN-CONTAINING PROTEIN"/>
    <property type="match status" value="1"/>
</dbReference>
<dbReference type="Pfam" id="PF03054">
    <property type="entry name" value="tRNA_Me_trans"/>
    <property type="match status" value="1"/>
</dbReference>
<dbReference type="PANTHER" id="PTHR11933">
    <property type="entry name" value="TRNA 5-METHYLAMINOMETHYL-2-THIOURIDYLATE -METHYLTRANSFERASE"/>
    <property type="match status" value="1"/>
</dbReference>
<dbReference type="Pfam" id="PF18297">
    <property type="entry name" value="NFACT-R_2"/>
    <property type="match status" value="1"/>
</dbReference>
<gene>
    <name evidence="2" type="ORF">PEPS_14310</name>
</gene>
<organism evidence="2 3">
    <name type="scientific">Persicobacter psychrovividus</name>
    <dbReference type="NCBI Taxonomy" id="387638"/>
    <lineage>
        <taxon>Bacteria</taxon>
        <taxon>Pseudomonadati</taxon>
        <taxon>Bacteroidota</taxon>
        <taxon>Cytophagia</taxon>
        <taxon>Cytophagales</taxon>
        <taxon>Persicobacteraceae</taxon>
        <taxon>Persicobacter</taxon>
    </lineage>
</organism>
<evidence type="ECO:0000313" key="2">
    <source>
        <dbReference type="EMBL" id="BDC99150.1"/>
    </source>
</evidence>
<dbReference type="Proteomes" id="UP001354989">
    <property type="component" value="Chromosome"/>
</dbReference>
<proteinExistence type="predicted"/>
<dbReference type="InterPro" id="IPR014729">
    <property type="entry name" value="Rossmann-like_a/b/a_fold"/>
</dbReference>
<protein>
    <submittedName>
        <fullName evidence="2">tRNA 2-thiouridine(34) synthase MnmA</fullName>
    </submittedName>
</protein>
<dbReference type="SUPFAM" id="SSF52402">
    <property type="entry name" value="Adenine nucleotide alpha hydrolases-like"/>
    <property type="match status" value="1"/>
</dbReference>
<dbReference type="EMBL" id="AP025292">
    <property type="protein sequence ID" value="BDC99150.1"/>
    <property type="molecule type" value="Genomic_DNA"/>
</dbReference>
<reference evidence="2 3" key="1">
    <citation type="submission" date="2021-12" db="EMBL/GenBank/DDBJ databases">
        <title>Genome sequencing of bacteria with rrn-lacking chromosome and rrn-plasmid.</title>
        <authorList>
            <person name="Anda M."/>
            <person name="Iwasaki W."/>
        </authorList>
    </citation>
    <scope>NUCLEOTIDE SEQUENCE [LARGE SCALE GENOMIC DNA]</scope>
    <source>
        <strain evidence="2 3">NBRC 101262</strain>
    </source>
</reference>
<dbReference type="Gene3D" id="3.40.50.620">
    <property type="entry name" value="HUPs"/>
    <property type="match status" value="1"/>
</dbReference>
<dbReference type="InterPro" id="IPR059101">
    <property type="entry name" value="NFACT-R_2"/>
</dbReference>
<accession>A0ABM7VDX3</accession>
<keyword evidence="3" id="KW-1185">Reference proteome</keyword>
<evidence type="ECO:0000259" key="1">
    <source>
        <dbReference type="Pfam" id="PF18297"/>
    </source>
</evidence>
<feature type="domain" description="NFACT protein RNA binding" evidence="1">
    <location>
        <begin position="232"/>
        <end position="325"/>
    </location>
</feature>
<sequence length="335" mass="38549">MKVEQRRALALYSGGLDSLLAMKLVKDQGVEVIALNFVSHFFGGENENAQRLCDQIGVKLEYVDFKKEHMEVVKDPANGRGKNMNPCLDCHALMMSYTADYLMKRYEADFLISGEVLNQRPMSQRKDALERVQELSKMDDLIVRPMSAKLLPHTKPIREGWLDIEQLENISGRSRHRQMEMAKAWGIENYPKPAGGCRLTEPNYSRRLKQLEADGMLHHEHSDLFELIRHSRFLRLDEKKYIFMARNQQEEEAVESYADMATFMVEGTSETPGPAILAYGEMTEEDLEIAKQLYSRYSKAKGKVEATMVINKEKVVYPAFDVEELTTKMKAYTMD</sequence>
<name>A0ABM7VDX3_9BACT</name>